<organism evidence="1 2">
    <name type="scientific">Polaribacter atrinae</name>
    <dbReference type="NCBI Taxonomy" id="1333662"/>
    <lineage>
        <taxon>Bacteria</taxon>
        <taxon>Pseudomonadati</taxon>
        <taxon>Bacteroidota</taxon>
        <taxon>Flavobacteriia</taxon>
        <taxon>Flavobacteriales</taxon>
        <taxon>Flavobacteriaceae</taxon>
    </lineage>
</organism>
<dbReference type="AlphaFoldDB" id="A0A176SYJ6"/>
<protein>
    <submittedName>
        <fullName evidence="1">Uncharacterized protein</fullName>
    </submittedName>
</protein>
<evidence type="ECO:0000313" key="1">
    <source>
        <dbReference type="EMBL" id="OAD40734.1"/>
    </source>
</evidence>
<dbReference type="OrthoDB" id="9806482at2"/>
<keyword evidence="2" id="KW-1185">Reference proteome</keyword>
<dbReference type="InterPro" id="IPR045425">
    <property type="entry name" value="DUF6508"/>
</dbReference>
<dbReference type="EMBL" id="LVWE01000085">
    <property type="protein sequence ID" value="OAD40734.1"/>
    <property type="molecule type" value="Genomic_DNA"/>
</dbReference>
<dbReference type="Pfam" id="PF20118">
    <property type="entry name" value="DUF6508"/>
    <property type="match status" value="1"/>
</dbReference>
<gene>
    <name evidence="1" type="ORF">LPB303_15885</name>
</gene>
<proteinExistence type="predicted"/>
<dbReference type="RefSeq" id="WP_068452438.1">
    <property type="nucleotide sequence ID" value="NZ_CANKUV010000015.1"/>
</dbReference>
<evidence type="ECO:0000313" key="2">
    <source>
        <dbReference type="Proteomes" id="UP000076923"/>
    </source>
</evidence>
<dbReference type="Proteomes" id="UP000076923">
    <property type="component" value="Unassembled WGS sequence"/>
</dbReference>
<comment type="caution">
    <text evidence="1">The sequence shown here is derived from an EMBL/GenBank/DDBJ whole genome shotgun (WGS) entry which is preliminary data.</text>
</comment>
<accession>A0A176SYJ6</accession>
<reference evidence="1 2" key="1">
    <citation type="submission" date="2016-02" db="EMBL/GenBank/DDBJ databases">
        <title>Draft genome sequence of Polaribacter atrinae KACC17473.</title>
        <authorList>
            <person name="Shin S.-K."/>
            <person name="Yi H."/>
        </authorList>
    </citation>
    <scope>NUCLEOTIDE SEQUENCE [LARGE SCALE GENOMIC DNA]</scope>
    <source>
        <strain evidence="1 2">KACC 17473</strain>
    </source>
</reference>
<sequence length="110" mass="12758">MIVNLSNVIESIDITKIENGVFPNLYKVDEKIVSDFTKLFRQQGWMIGFNWSSWDEGRSILRNKEFDYSTIDLETKRKLLTAIFRNDRFCNGALESSLNSGVIINILKSF</sequence>
<dbReference type="STRING" id="1333662.LPB303_15885"/>
<name>A0A176SYJ6_9FLAO</name>